<organism evidence="4 5">
    <name type="scientific">Pseudoxanthomonas daejeonensis</name>
    <dbReference type="NCBI Taxonomy" id="266062"/>
    <lineage>
        <taxon>Bacteria</taxon>
        <taxon>Pseudomonadati</taxon>
        <taxon>Pseudomonadota</taxon>
        <taxon>Gammaproteobacteria</taxon>
        <taxon>Lysobacterales</taxon>
        <taxon>Lysobacteraceae</taxon>
        <taxon>Pseudoxanthomonas</taxon>
    </lineage>
</organism>
<sequence length="365" mass="39483">MADSRKIESAAAAWLARRDAGPWTAQDQQALEAWLAESTAHRVALLRLQSAWAEAGRLQALAAGLPEGEIPPRDQWSDWIVAGAREPVSVPMDAVGSAVNAAPDLRALAFAPRPRATRSARWPSAAAAAAVLFLAAGLGWSGWQLGGRHQASYASAIGEVREVVLADGSRATLSSDSRLDLRFDRGQRHVALVRGEAFFDVAHDRARPFVVEADGHRAVAVGTRYAVRRDAETLRVVVTEGRVRLESAPGADGRAVPSALLPAGSLATAGREGVLVRSLPLAQAKRYLEWRKGFLAFEDVPLTTAADEFNRFNARRLELADPAVAQLRIGGNFRWSNLEGFVGLLEQGFPVRAERHPDRIVLHSR</sequence>
<dbReference type="PANTHER" id="PTHR30273:SF2">
    <property type="entry name" value="PROTEIN FECR"/>
    <property type="match status" value="1"/>
</dbReference>
<protein>
    <submittedName>
        <fullName evidence="4">Histidine kinase</fullName>
    </submittedName>
</protein>
<comment type="caution">
    <text evidence="4">The sequence shown here is derived from an EMBL/GenBank/DDBJ whole genome shotgun (WGS) entry which is preliminary data.</text>
</comment>
<dbReference type="InterPro" id="IPR012373">
    <property type="entry name" value="Ferrdict_sens_TM"/>
</dbReference>
<keyword evidence="1" id="KW-0472">Membrane</keyword>
<keyword evidence="5" id="KW-1185">Reference proteome</keyword>
<feature type="domain" description="FecR N-terminal" evidence="3">
    <location>
        <begin position="10"/>
        <end position="49"/>
    </location>
</feature>
<evidence type="ECO:0000256" key="1">
    <source>
        <dbReference type="SAM" id="Phobius"/>
    </source>
</evidence>
<name>A0ABQ6ZBK8_9GAMM</name>
<accession>A0ABQ6ZBK8</accession>
<evidence type="ECO:0000259" key="3">
    <source>
        <dbReference type="Pfam" id="PF16220"/>
    </source>
</evidence>
<evidence type="ECO:0000313" key="5">
    <source>
        <dbReference type="Proteomes" id="UP000788419"/>
    </source>
</evidence>
<dbReference type="GO" id="GO:0016301">
    <property type="term" value="F:kinase activity"/>
    <property type="evidence" value="ECO:0007669"/>
    <property type="project" value="UniProtKB-KW"/>
</dbReference>
<keyword evidence="1" id="KW-0812">Transmembrane</keyword>
<evidence type="ECO:0000313" key="4">
    <source>
        <dbReference type="EMBL" id="KAF1697405.1"/>
    </source>
</evidence>
<gene>
    <name evidence="4" type="ORF">CSC65_00590</name>
</gene>
<feature type="domain" description="FecR protein" evidence="2">
    <location>
        <begin position="153"/>
        <end position="244"/>
    </location>
</feature>
<dbReference type="Gene3D" id="3.55.50.30">
    <property type="match status" value="1"/>
</dbReference>
<dbReference type="RefSeq" id="WP_162408026.1">
    <property type="nucleotide sequence ID" value="NZ_PDWN01000001.1"/>
</dbReference>
<dbReference type="Gene3D" id="2.60.120.1440">
    <property type="match status" value="1"/>
</dbReference>
<keyword evidence="1" id="KW-1133">Transmembrane helix</keyword>
<dbReference type="Pfam" id="PF04773">
    <property type="entry name" value="FecR"/>
    <property type="match status" value="1"/>
</dbReference>
<dbReference type="InterPro" id="IPR006860">
    <property type="entry name" value="FecR"/>
</dbReference>
<dbReference type="PIRSF" id="PIRSF018266">
    <property type="entry name" value="FecR"/>
    <property type="match status" value="1"/>
</dbReference>
<reference evidence="4 5" key="1">
    <citation type="submission" date="2017-10" db="EMBL/GenBank/DDBJ databases">
        <title>Whole genome sequencing of members of genus Pseudoxanthomonas.</title>
        <authorList>
            <person name="Kumar S."/>
            <person name="Bansal K."/>
            <person name="Kaur A."/>
            <person name="Patil P."/>
            <person name="Sharma S."/>
            <person name="Patil P.B."/>
        </authorList>
    </citation>
    <scope>NUCLEOTIDE SEQUENCE [LARGE SCALE GENOMIC DNA]</scope>
    <source>
        <strain evidence="4 5">DSM 17801</strain>
    </source>
</reference>
<dbReference type="EMBL" id="PDWN01000001">
    <property type="protein sequence ID" value="KAF1697405.1"/>
    <property type="molecule type" value="Genomic_DNA"/>
</dbReference>
<dbReference type="Pfam" id="PF16220">
    <property type="entry name" value="DUF4880"/>
    <property type="match status" value="1"/>
</dbReference>
<feature type="transmembrane region" description="Helical" evidence="1">
    <location>
        <begin position="122"/>
        <end position="143"/>
    </location>
</feature>
<dbReference type="InterPro" id="IPR032623">
    <property type="entry name" value="FecR_N"/>
</dbReference>
<keyword evidence="4" id="KW-0808">Transferase</keyword>
<dbReference type="PANTHER" id="PTHR30273">
    <property type="entry name" value="PERIPLASMIC SIGNAL SENSOR AND SIGMA FACTOR ACTIVATOR FECR-RELATED"/>
    <property type="match status" value="1"/>
</dbReference>
<evidence type="ECO:0000259" key="2">
    <source>
        <dbReference type="Pfam" id="PF04773"/>
    </source>
</evidence>
<keyword evidence="4" id="KW-0418">Kinase</keyword>
<proteinExistence type="predicted"/>
<dbReference type="Proteomes" id="UP000788419">
    <property type="component" value="Unassembled WGS sequence"/>
</dbReference>